<protein>
    <submittedName>
        <fullName evidence="1">Uncharacterized protein</fullName>
    </submittedName>
</protein>
<accession>A0AAV4QU77</accession>
<comment type="caution">
    <text evidence="1">The sequence shown here is derived from an EMBL/GenBank/DDBJ whole genome shotgun (WGS) entry which is preliminary data.</text>
</comment>
<evidence type="ECO:0000313" key="2">
    <source>
        <dbReference type="Proteomes" id="UP001054945"/>
    </source>
</evidence>
<sequence length="77" mass="8833">MSLLTEKISEANIKESEPPSPIYIDLFMRMLCTRIGMRSSALLKPRIGSHDYRIPRVTETVFFSLNQLLTEQNTGVF</sequence>
<name>A0AAV4QU77_CAEEX</name>
<proteinExistence type="predicted"/>
<evidence type="ECO:0000313" key="1">
    <source>
        <dbReference type="EMBL" id="GIY11667.1"/>
    </source>
</evidence>
<dbReference type="EMBL" id="BPLR01006679">
    <property type="protein sequence ID" value="GIY11667.1"/>
    <property type="molecule type" value="Genomic_DNA"/>
</dbReference>
<organism evidence="1 2">
    <name type="scientific">Caerostris extrusa</name>
    <name type="common">Bark spider</name>
    <name type="synonym">Caerostris bankana</name>
    <dbReference type="NCBI Taxonomy" id="172846"/>
    <lineage>
        <taxon>Eukaryota</taxon>
        <taxon>Metazoa</taxon>
        <taxon>Ecdysozoa</taxon>
        <taxon>Arthropoda</taxon>
        <taxon>Chelicerata</taxon>
        <taxon>Arachnida</taxon>
        <taxon>Araneae</taxon>
        <taxon>Araneomorphae</taxon>
        <taxon>Entelegynae</taxon>
        <taxon>Araneoidea</taxon>
        <taxon>Araneidae</taxon>
        <taxon>Caerostris</taxon>
    </lineage>
</organism>
<dbReference type="AlphaFoldDB" id="A0AAV4QU77"/>
<reference evidence="1 2" key="1">
    <citation type="submission" date="2021-06" db="EMBL/GenBank/DDBJ databases">
        <title>Caerostris extrusa draft genome.</title>
        <authorList>
            <person name="Kono N."/>
            <person name="Arakawa K."/>
        </authorList>
    </citation>
    <scope>NUCLEOTIDE SEQUENCE [LARGE SCALE GENOMIC DNA]</scope>
</reference>
<dbReference type="Proteomes" id="UP001054945">
    <property type="component" value="Unassembled WGS sequence"/>
</dbReference>
<gene>
    <name evidence="1" type="ORF">CEXT_323281</name>
</gene>
<keyword evidence="2" id="KW-1185">Reference proteome</keyword>